<dbReference type="PANTHER" id="PTHR44111">
    <property type="entry name" value="ELONGATOR COMPLEX PROTEIN 2"/>
    <property type="match status" value="1"/>
</dbReference>
<comment type="subcellular location">
    <subcellularLocation>
        <location evidence="2">Cytoplasm</location>
    </subcellularLocation>
    <subcellularLocation>
        <location evidence="1">Nucleus</location>
    </subcellularLocation>
</comment>
<dbReference type="PRINTS" id="PR00320">
    <property type="entry name" value="GPROTEINBRPT"/>
</dbReference>
<feature type="repeat" description="WD" evidence="11">
    <location>
        <begin position="635"/>
        <end position="667"/>
    </location>
</feature>
<dbReference type="PROSITE" id="PS50082">
    <property type="entry name" value="WD_REPEATS_2"/>
    <property type="match status" value="6"/>
</dbReference>
<keyword evidence="9" id="KW-0677">Repeat</keyword>
<feature type="repeat" description="WD" evidence="11">
    <location>
        <begin position="681"/>
        <end position="713"/>
    </location>
</feature>
<dbReference type="SUPFAM" id="SSF50978">
    <property type="entry name" value="WD40 repeat-like"/>
    <property type="match status" value="3"/>
</dbReference>
<dbReference type="PROSITE" id="PS00678">
    <property type="entry name" value="WD_REPEATS_1"/>
    <property type="match status" value="2"/>
</dbReference>
<evidence type="ECO:0000256" key="6">
    <source>
        <dbReference type="ARBA" id="ARBA00022490"/>
    </source>
</evidence>
<sequence length="821" mass="89313">MPEELIYVSASANRFAAAADVSPSSFIAFGTQNLISLWDTTDENDRGVCETLTSDQGTITSLKFVSNDILVSGDDKGVLKCWNKRNSQVSQSLNLWWVVSGRHPAHSQSISTICVYGSCIVSGSSDSTIKIWEMKVGHEVDFQEIQTLSTYNRLPLVVALERLPGSEALVLAVGDTKKQIQMWTRSESMFVKSAVLSGHEDWVKSLAFKTSTLPDGQPQLVLASGSNDASIRLWNVDPIRTSNVARSPNAPDSLTDELLDEFEASLGELAEGEEGSAQISLKRHVLTVKSKDSDSNRQFSITFDALLVGHEAGITSLAWKPGNDSVPTLMSSSTDSSIILWSPSSVLVRSGLEDAARQSTSIWINCQRFGDVGGQRLGGFVGSLWACNGSEALAWGWQGGWRRWRCSAVVDTSATSLSDSLEMETWTEVGAVSGHHGPVKDLSWSPDGNFLISAGSDQTTRIHGAIPHPSGSSWHEIGRPQVHGYDLTGVCFLDPLKFVSIADEKVARVFEAPNRFVSMVEGLGIARFGKEEHERPQAASVPPLGLSNKALEKPTVDIAVPLDSSIIRRPFDGELQATTLWPEVEKVFGHGYELISIAASTSRALVATACKATSPDHAVVRIYDSTSWKLHGSPLSGHSLTVTGIRFSPDDRYVLTVSRDRSWRLFETQGDTGYLPVAAVEKAHGRIIWDCAWSIEGDIFVTASRDKTVKVWKQTDLAKGKAISTLRVPEAATAVDFLTNEDKSRLLAVGLETGDILVYKNNRDNPSEWILIQTVAAPIAHAGHIYRLLWKPDLNGGHLPHLASCSEDGTVKILAINTKTQ</sequence>
<protein>
    <recommendedName>
        <fullName evidence="5">Elongator complex protein 2</fullName>
    </recommendedName>
</protein>
<feature type="repeat" description="WD" evidence="11">
    <location>
        <begin position="432"/>
        <end position="462"/>
    </location>
</feature>
<dbReference type="SMART" id="SM00320">
    <property type="entry name" value="WD40"/>
    <property type="match status" value="12"/>
</dbReference>
<keyword evidence="8" id="KW-0819">tRNA processing</keyword>
<dbReference type="UniPathway" id="UPA00988"/>
<name>A0A0D7ALD8_9AGAR</name>
<evidence type="ECO:0000313" key="13">
    <source>
        <dbReference type="Proteomes" id="UP000054144"/>
    </source>
</evidence>
<dbReference type="GO" id="GO:0002098">
    <property type="term" value="P:tRNA wobble uridine modification"/>
    <property type="evidence" value="ECO:0007669"/>
    <property type="project" value="InterPro"/>
</dbReference>
<reference evidence="12 13" key="1">
    <citation type="journal article" date="2015" name="Fungal Genet. Biol.">
        <title>Evolution of novel wood decay mechanisms in Agaricales revealed by the genome sequences of Fistulina hepatica and Cylindrobasidium torrendii.</title>
        <authorList>
            <person name="Floudas D."/>
            <person name="Held B.W."/>
            <person name="Riley R."/>
            <person name="Nagy L.G."/>
            <person name="Koehler G."/>
            <person name="Ransdell A.S."/>
            <person name="Younus H."/>
            <person name="Chow J."/>
            <person name="Chiniquy J."/>
            <person name="Lipzen A."/>
            <person name="Tritt A."/>
            <person name="Sun H."/>
            <person name="Haridas S."/>
            <person name="LaButti K."/>
            <person name="Ohm R.A."/>
            <person name="Kues U."/>
            <person name="Blanchette R.A."/>
            <person name="Grigoriev I.V."/>
            <person name="Minto R.E."/>
            <person name="Hibbett D.S."/>
        </authorList>
    </citation>
    <scope>NUCLEOTIDE SEQUENCE [LARGE SCALE GENOMIC DNA]</scope>
    <source>
        <strain evidence="12 13">ATCC 64428</strain>
    </source>
</reference>
<evidence type="ECO:0000256" key="9">
    <source>
        <dbReference type="ARBA" id="ARBA00022737"/>
    </source>
</evidence>
<proteinExistence type="inferred from homology"/>
<evidence type="ECO:0000256" key="5">
    <source>
        <dbReference type="ARBA" id="ARBA00020267"/>
    </source>
</evidence>
<dbReference type="GO" id="GO:0005737">
    <property type="term" value="C:cytoplasm"/>
    <property type="evidence" value="ECO:0007669"/>
    <property type="project" value="UniProtKB-SubCell"/>
</dbReference>
<dbReference type="PANTHER" id="PTHR44111:SF1">
    <property type="entry name" value="ELONGATOR COMPLEX PROTEIN 2"/>
    <property type="match status" value="1"/>
</dbReference>
<evidence type="ECO:0000313" key="12">
    <source>
        <dbReference type="EMBL" id="KIY51598.1"/>
    </source>
</evidence>
<evidence type="ECO:0000256" key="1">
    <source>
        <dbReference type="ARBA" id="ARBA00004123"/>
    </source>
</evidence>
<gene>
    <name evidence="12" type="ORF">FISHEDRAFT_36712</name>
</gene>
<evidence type="ECO:0000256" key="8">
    <source>
        <dbReference type="ARBA" id="ARBA00022694"/>
    </source>
</evidence>
<feature type="repeat" description="WD" evidence="11">
    <location>
        <begin position="307"/>
        <end position="342"/>
    </location>
</feature>
<dbReference type="GO" id="GO:0005634">
    <property type="term" value="C:nucleus"/>
    <property type="evidence" value="ECO:0007669"/>
    <property type="project" value="UniProtKB-SubCell"/>
</dbReference>
<dbReference type="GO" id="GO:0033588">
    <property type="term" value="C:elongator holoenzyme complex"/>
    <property type="evidence" value="ECO:0007669"/>
    <property type="project" value="InterPro"/>
</dbReference>
<keyword evidence="7 11" id="KW-0853">WD repeat</keyword>
<dbReference type="OrthoDB" id="27911at2759"/>
<comment type="pathway">
    <text evidence="3">tRNA modification; 5-methoxycarbonylmethyl-2-thiouridine-tRNA biosynthesis.</text>
</comment>
<keyword evidence="10" id="KW-0539">Nucleus</keyword>
<dbReference type="PROSITE" id="PS50294">
    <property type="entry name" value="WD_REPEATS_REGION"/>
    <property type="match status" value="5"/>
</dbReference>
<comment type="similarity">
    <text evidence="4">Belongs to the WD repeat ELP2 family.</text>
</comment>
<evidence type="ECO:0000256" key="7">
    <source>
        <dbReference type="ARBA" id="ARBA00022574"/>
    </source>
</evidence>
<feature type="repeat" description="WD" evidence="11">
    <location>
        <begin position="196"/>
        <end position="244"/>
    </location>
</feature>
<dbReference type="InterPro" id="IPR037289">
    <property type="entry name" value="Elp2"/>
</dbReference>
<evidence type="ECO:0000256" key="2">
    <source>
        <dbReference type="ARBA" id="ARBA00004496"/>
    </source>
</evidence>
<keyword evidence="6" id="KW-0963">Cytoplasm</keyword>
<dbReference type="AlphaFoldDB" id="A0A0D7ALD8"/>
<evidence type="ECO:0000256" key="11">
    <source>
        <dbReference type="PROSITE-ProRule" id="PRU00221"/>
    </source>
</evidence>
<organism evidence="12 13">
    <name type="scientific">Fistulina hepatica ATCC 64428</name>
    <dbReference type="NCBI Taxonomy" id="1128425"/>
    <lineage>
        <taxon>Eukaryota</taxon>
        <taxon>Fungi</taxon>
        <taxon>Dikarya</taxon>
        <taxon>Basidiomycota</taxon>
        <taxon>Agaricomycotina</taxon>
        <taxon>Agaricomycetes</taxon>
        <taxon>Agaricomycetidae</taxon>
        <taxon>Agaricales</taxon>
        <taxon>Fistulinaceae</taxon>
        <taxon>Fistulina</taxon>
    </lineage>
</organism>
<dbReference type="EMBL" id="KN881649">
    <property type="protein sequence ID" value="KIY51598.1"/>
    <property type="molecule type" value="Genomic_DNA"/>
</dbReference>
<dbReference type="InterPro" id="IPR036322">
    <property type="entry name" value="WD40_repeat_dom_sf"/>
</dbReference>
<accession>A0A0D7ALD8</accession>
<dbReference type="InterPro" id="IPR001680">
    <property type="entry name" value="WD40_rpt"/>
</dbReference>
<dbReference type="Proteomes" id="UP000054144">
    <property type="component" value="Unassembled WGS sequence"/>
</dbReference>
<dbReference type="InterPro" id="IPR020472">
    <property type="entry name" value="WD40_PAC1"/>
</dbReference>
<dbReference type="Pfam" id="PF00400">
    <property type="entry name" value="WD40"/>
    <property type="match status" value="7"/>
</dbReference>
<evidence type="ECO:0000256" key="4">
    <source>
        <dbReference type="ARBA" id="ARBA00005881"/>
    </source>
</evidence>
<keyword evidence="13" id="KW-1185">Reference proteome</keyword>
<evidence type="ECO:0000256" key="10">
    <source>
        <dbReference type="ARBA" id="ARBA00023242"/>
    </source>
</evidence>
<dbReference type="InterPro" id="IPR015943">
    <property type="entry name" value="WD40/YVTN_repeat-like_dom_sf"/>
</dbReference>
<feature type="repeat" description="WD" evidence="11">
    <location>
        <begin position="103"/>
        <end position="142"/>
    </location>
</feature>
<dbReference type="Gene3D" id="2.130.10.10">
    <property type="entry name" value="YVTN repeat-like/Quinoprotein amine dehydrogenase"/>
    <property type="match status" value="4"/>
</dbReference>
<evidence type="ECO:0000256" key="3">
    <source>
        <dbReference type="ARBA" id="ARBA00005043"/>
    </source>
</evidence>
<dbReference type="InterPro" id="IPR019775">
    <property type="entry name" value="WD40_repeat_CS"/>
</dbReference>